<dbReference type="InterPro" id="IPR049363">
    <property type="entry name" value="RMI1_N"/>
</dbReference>
<comment type="caution">
    <text evidence="16">The sequence shown here is derived from an EMBL/GenBank/DDBJ whole genome shotgun (WGS) entry which is preliminary data.</text>
</comment>
<dbReference type="Pfam" id="PF08585">
    <property type="entry name" value="RMI1_N_C"/>
    <property type="match status" value="1"/>
</dbReference>
<dbReference type="GO" id="GO:0004402">
    <property type="term" value="F:histone acetyltransferase activity"/>
    <property type="evidence" value="ECO:0007669"/>
    <property type="project" value="TreeGrafter"/>
</dbReference>
<evidence type="ECO:0000256" key="11">
    <source>
        <dbReference type="ARBA" id="ARBA00026111"/>
    </source>
</evidence>
<dbReference type="Pfam" id="PF21000">
    <property type="entry name" value="RMI1_N_N"/>
    <property type="match status" value="1"/>
</dbReference>
<dbReference type="PANTHER" id="PTHR14744">
    <property type="entry name" value="N-ALPHA-ACETYLTRANSFERASE 60"/>
    <property type="match status" value="1"/>
</dbReference>
<evidence type="ECO:0000256" key="4">
    <source>
        <dbReference type="ARBA" id="ARBA00022705"/>
    </source>
</evidence>
<dbReference type="CDD" id="cd04301">
    <property type="entry name" value="NAT_SF"/>
    <property type="match status" value="1"/>
</dbReference>
<keyword evidence="6" id="KW-0156">Chromatin regulator</keyword>
<feature type="domain" description="N-acetyltransferase" evidence="15">
    <location>
        <begin position="543"/>
        <end position="712"/>
    </location>
</feature>
<evidence type="ECO:0000256" key="10">
    <source>
        <dbReference type="ARBA" id="ARBA00025774"/>
    </source>
</evidence>
<dbReference type="SMART" id="SM01161">
    <property type="entry name" value="DUF1767"/>
    <property type="match status" value="1"/>
</dbReference>
<dbReference type="EMBL" id="CAJNOR010001218">
    <property type="protein sequence ID" value="CAF1099921.1"/>
    <property type="molecule type" value="Genomic_DNA"/>
</dbReference>
<organism evidence="16 17">
    <name type="scientific">Adineta ricciae</name>
    <name type="common">Rotifer</name>
    <dbReference type="NCBI Taxonomy" id="249248"/>
    <lineage>
        <taxon>Eukaryota</taxon>
        <taxon>Metazoa</taxon>
        <taxon>Spiralia</taxon>
        <taxon>Gnathifera</taxon>
        <taxon>Rotifera</taxon>
        <taxon>Eurotatoria</taxon>
        <taxon>Bdelloidea</taxon>
        <taxon>Adinetida</taxon>
        <taxon>Adinetidae</taxon>
        <taxon>Adineta</taxon>
    </lineage>
</organism>
<dbReference type="Pfam" id="PF16099">
    <property type="entry name" value="RMI1_C"/>
    <property type="match status" value="1"/>
</dbReference>
<dbReference type="PANTHER" id="PTHR14744:SF15">
    <property type="entry name" value="N-ALPHA-ACETYLTRANSFERASE 60"/>
    <property type="match status" value="1"/>
</dbReference>
<dbReference type="Pfam" id="PF00583">
    <property type="entry name" value="Acetyltransf_1"/>
    <property type="match status" value="1"/>
</dbReference>
<dbReference type="InterPro" id="IPR013894">
    <property type="entry name" value="RMI1_OB"/>
</dbReference>
<dbReference type="InterPro" id="IPR044881">
    <property type="entry name" value="RMI1_N_N_sf"/>
</dbReference>
<evidence type="ECO:0000256" key="5">
    <source>
        <dbReference type="ARBA" id="ARBA00022829"/>
    </source>
</evidence>
<evidence type="ECO:0000313" key="16">
    <source>
        <dbReference type="EMBL" id="CAF1099921.1"/>
    </source>
</evidence>
<evidence type="ECO:0000259" key="15">
    <source>
        <dbReference type="PROSITE" id="PS51186"/>
    </source>
</evidence>
<evidence type="ECO:0000256" key="8">
    <source>
        <dbReference type="ARBA" id="ARBA00023315"/>
    </source>
</evidence>
<comment type="similarity">
    <text evidence="10">Belongs to the acetyltransferase family. NAA60 subfamily.</text>
</comment>
<dbReference type="GO" id="GO:0000166">
    <property type="term" value="F:nucleotide binding"/>
    <property type="evidence" value="ECO:0007669"/>
    <property type="project" value="InterPro"/>
</dbReference>
<dbReference type="InterPro" id="IPR000182">
    <property type="entry name" value="GNAT_dom"/>
</dbReference>
<keyword evidence="4" id="KW-0235">DNA replication</keyword>
<dbReference type="InterPro" id="IPR042470">
    <property type="entry name" value="RMI1_N_C_sf"/>
</dbReference>
<dbReference type="GO" id="GO:0000139">
    <property type="term" value="C:Golgi membrane"/>
    <property type="evidence" value="ECO:0007669"/>
    <property type="project" value="TreeGrafter"/>
</dbReference>
<dbReference type="SUPFAM" id="SSF55729">
    <property type="entry name" value="Acyl-CoA N-acyltransferases (Nat)"/>
    <property type="match status" value="1"/>
</dbReference>
<evidence type="ECO:0000256" key="14">
    <source>
        <dbReference type="ARBA" id="ARBA00048848"/>
    </source>
</evidence>
<evidence type="ECO:0000256" key="1">
    <source>
        <dbReference type="ARBA" id="ARBA00004123"/>
    </source>
</evidence>
<evidence type="ECO:0000256" key="6">
    <source>
        <dbReference type="ARBA" id="ARBA00022853"/>
    </source>
</evidence>
<evidence type="ECO:0000256" key="7">
    <source>
        <dbReference type="ARBA" id="ARBA00023242"/>
    </source>
</evidence>
<dbReference type="GO" id="GO:0007059">
    <property type="term" value="P:chromosome segregation"/>
    <property type="evidence" value="ECO:0007669"/>
    <property type="project" value="UniProtKB-KW"/>
</dbReference>
<dbReference type="GO" id="GO:0006260">
    <property type="term" value="P:DNA replication"/>
    <property type="evidence" value="ECO:0007669"/>
    <property type="project" value="UniProtKB-KW"/>
</dbReference>
<dbReference type="Gene3D" id="3.40.630.30">
    <property type="match status" value="1"/>
</dbReference>
<evidence type="ECO:0000256" key="2">
    <source>
        <dbReference type="ARBA" id="ARBA00013184"/>
    </source>
</evidence>
<evidence type="ECO:0000256" key="3">
    <source>
        <dbReference type="ARBA" id="ARBA00022679"/>
    </source>
</evidence>
<accession>A0A814P0K2</accession>
<keyword evidence="7" id="KW-0539">Nucleus</keyword>
<evidence type="ECO:0000256" key="13">
    <source>
        <dbReference type="ARBA" id="ARBA00048017"/>
    </source>
</evidence>
<sequence length="770" mass="88303">MNVTDNVRRAFRSKYSFDVPSTWLQACLTWLRDQFQLPDLTTNYTLEKIYNQWLHTDIALLADASSLPGDLDLNAKKVQLTGKYALQINSISCISDPYYTQVLDIYGDQNDNERIDTDITETQQWKPPPPKRVLYLELTDGKTLLRGLEYEVITGLDRDTTLPGAKIFVSGPVFFRRGMLLLTSKNTQVLGGYAENLVNTNSSLETALGSLSKTASHLDESRMRFNRLNVKVHVQINFDDPTTGTSGPTTDRALPHGDEDEMDEFIRQAYADGVINDSSQLASNPPDYDPPATYSTNSTTSNQIAPVFDQPNELIYVSDDEETRLSDMRLSASFFHDQSPPCAPNVPPTIKICLPFTYLSAIRQEQLSLIVDHEDFVIKGCFSTIVSNPRVVKNEFELEVLLNDGSECIKVRLAPEFLNERLGMTGSELLARRNSCRTDVEKRQLQTDFNDRLKRFGQEMERVNSTMMIRFFSDDDNLRFIIIFREHIKLLITEDSVTNPADPEQHLKYRMQVSSQSIPVNLNTSDGFATEQFHVLLNNNTSISFRFLRPGDQAEVKTLCCDWFPIEYPDQWYDDIVHDPKYFSLAAYETHSQRIIGLVVADILTLGDCNREDQAILHRSFSLTTPVCYILILGVGKEHRRQGLAGILLQQLLNMLHKQTTCKAIYLHVLHSNKQAIRFYQSRNFQYRIHLPYYYCITGDNQDGYCFALYINGGYPPFTLSDILSTWWTYLIETSPCRFLNRLGHFITDRLFFPNNRQRLSSYKQISRII</sequence>
<evidence type="ECO:0000256" key="12">
    <source>
        <dbReference type="ARBA" id="ARBA00026144"/>
    </source>
</evidence>
<dbReference type="EC" id="2.3.1.48" evidence="2"/>
<comment type="catalytic activity">
    <reaction evidence="14">
        <text>N-terminal L-methionyl-[transmembrane protein] + acetyl-CoA = N-terminal N(alpha)-acetyl-L-methionyl-[transmembrane protein] + CoA + H(+)</text>
        <dbReference type="Rhea" id="RHEA:50604"/>
        <dbReference type="Rhea" id="RHEA-COMP:12745"/>
        <dbReference type="Rhea" id="RHEA-COMP:12746"/>
        <dbReference type="ChEBI" id="CHEBI:15378"/>
        <dbReference type="ChEBI" id="CHEBI:57287"/>
        <dbReference type="ChEBI" id="CHEBI:57288"/>
        <dbReference type="ChEBI" id="CHEBI:64731"/>
        <dbReference type="ChEBI" id="CHEBI:133414"/>
        <dbReference type="EC" id="2.3.1.259"/>
    </reaction>
</comment>
<dbReference type="Gene3D" id="1.10.8.1020">
    <property type="entry name" value="RecQ-mediated genome instability protein 1, N-terminal domain"/>
    <property type="match status" value="1"/>
</dbReference>
<name>A0A814P0K2_ADIRI</name>
<keyword evidence="8" id="KW-0012">Acyltransferase</keyword>
<dbReference type="PROSITE" id="PS51186">
    <property type="entry name" value="GNAT"/>
    <property type="match status" value="1"/>
</dbReference>
<comment type="function">
    <text evidence="9">Essential component of the RMI complex, a complex that plays an important role in the processing of homologous recombination intermediates to limit DNA crossover formation in cells. Promotes TOP3A binding to double Holliday junctions (DHJ) and hence stimulates TOP3A-mediated dissolution. Required for BLM phosphorylation during mitosis. Within the BLM complex, required for BLM and TOP3A stability.</text>
</comment>
<keyword evidence="5" id="KW-0159">Chromosome partition</keyword>
<dbReference type="InterPro" id="IPR045141">
    <property type="entry name" value="NAA60-like"/>
</dbReference>
<dbReference type="GO" id="GO:0005634">
    <property type="term" value="C:nucleus"/>
    <property type="evidence" value="ECO:0007669"/>
    <property type="project" value="UniProtKB-SubCell"/>
</dbReference>
<proteinExistence type="inferred from homology"/>
<reference evidence="16" key="1">
    <citation type="submission" date="2021-02" db="EMBL/GenBank/DDBJ databases">
        <authorList>
            <person name="Nowell W R."/>
        </authorList>
    </citation>
    <scope>NUCLEOTIDE SEQUENCE</scope>
</reference>
<comment type="catalytic activity">
    <reaction evidence="13">
        <text>L-lysyl-[protein] + acetyl-CoA = N(6)-acetyl-L-lysyl-[protein] + CoA + H(+)</text>
        <dbReference type="Rhea" id="RHEA:45948"/>
        <dbReference type="Rhea" id="RHEA-COMP:9752"/>
        <dbReference type="Rhea" id="RHEA-COMP:10731"/>
        <dbReference type="ChEBI" id="CHEBI:15378"/>
        <dbReference type="ChEBI" id="CHEBI:29969"/>
        <dbReference type="ChEBI" id="CHEBI:57287"/>
        <dbReference type="ChEBI" id="CHEBI:57288"/>
        <dbReference type="ChEBI" id="CHEBI:61930"/>
        <dbReference type="EC" id="2.3.1.48"/>
    </reaction>
</comment>
<protein>
    <recommendedName>
        <fullName evidence="12">N-alpha-acetyltransferase 60</fullName>
        <ecNumber evidence="11">2.3.1.259</ecNumber>
        <ecNumber evidence="2">2.3.1.48</ecNumber>
    </recommendedName>
</protein>
<gene>
    <name evidence="16" type="ORF">XAT740_LOCUS18294</name>
</gene>
<evidence type="ECO:0000313" key="17">
    <source>
        <dbReference type="Proteomes" id="UP000663828"/>
    </source>
</evidence>
<dbReference type="InterPro" id="IPR016181">
    <property type="entry name" value="Acyl_CoA_acyltransferase"/>
</dbReference>
<keyword evidence="3" id="KW-0808">Transferase</keyword>
<keyword evidence="17" id="KW-1185">Reference proteome</keyword>
<evidence type="ECO:0000256" key="9">
    <source>
        <dbReference type="ARBA" id="ARBA00024977"/>
    </source>
</evidence>
<dbReference type="AlphaFoldDB" id="A0A814P0K2"/>
<dbReference type="Proteomes" id="UP000663828">
    <property type="component" value="Unassembled WGS sequence"/>
</dbReference>
<comment type="subcellular location">
    <subcellularLocation>
        <location evidence="1">Nucleus</location>
    </subcellularLocation>
</comment>
<dbReference type="Gene3D" id="2.40.50.770">
    <property type="entry name" value="RecQ-mediated genome instability protein Rmi1, C-terminal domain"/>
    <property type="match status" value="1"/>
</dbReference>
<dbReference type="InterPro" id="IPR032199">
    <property type="entry name" value="RMI1_C"/>
</dbReference>
<dbReference type="GO" id="GO:0120518">
    <property type="term" value="F:protein N-terminal-methionine acetyltransferase activity"/>
    <property type="evidence" value="ECO:0007669"/>
    <property type="project" value="UniProtKB-EC"/>
</dbReference>
<dbReference type="EC" id="2.3.1.259" evidence="11"/>